<evidence type="ECO:0000256" key="2">
    <source>
        <dbReference type="ARBA" id="ARBA00004651"/>
    </source>
</evidence>
<evidence type="ECO:0000256" key="4">
    <source>
        <dbReference type="ARBA" id="ARBA00022448"/>
    </source>
</evidence>
<protein>
    <recommendedName>
        <fullName evidence="3">Molybdate-anion transporter</fullName>
    </recommendedName>
    <alternativeName>
        <fullName evidence="10">Major facilitator superfamily domain-containing protein 5</fullName>
    </alternativeName>
    <alternativeName>
        <fullName evidence="11">Molybdate transporter 2 homolog</fullName>
    </alternativeName>
</protein>
<sequence length="441" mass="48670">MDFYQVNLAVLIVANSCYFIYRHYTHDRKRRRRGAPRDEQGEAVAQGFKRRFLLVYTLVVAADWLQGPYTYAIYKYEKELEEHTVALLYASGFVSGAASAPFVGQLADRYGRRAACVAYCVCYSITCLTMLSRNLNILYIGRLFGGIATTLLFSAFEAWMITEYHQLEIDESTAPLGRIFANMTTTSSITAIVSGVLGNGLVQWFGSRLSPFFASFGCCIAASILILATWRENYGSAAKPLENPGAQKLKHRVLAALTDPRVVILNFASCCFEGTMYLFVFFWSAALKSLRANSGRQDELPLGLIFSSFMCAMMAGSSLASTRTASHSSYSALNTLMFVYAIASGAFALSTMLEGEHALFWAFCVIEGCVGAYFPKMALIKSDIVDDSARGGVYSALRLPLNIFVVVAHSLDRPGDEHRNLVFLFCAALLLIASLVISRQM</sequence>
<evidence type="ECO:0000256" key="1">
    <source>
        <dbReference type="ARBA" id="ARBA00003019"/>
    </source>
</evidence>
<keyword evidence="9 12" id="KW-0472">Membrane</keyword>
<feature type="transmembrane region" description="Helical" evidence="12">
    <location>
        <begin position="179"/>
        <end position="197"/>
    </location>
</feature>
<feature type="transmembrane region" description="Helical" evidence="12">
    <location>
        <begin position="209"/>
        <end position="230"/>
    </location>
</feature>
<feature type="transmembrane region" description="Helical" evidence="12">
    <location>
        <begin position="332"/>
        <end position="353"/>
    </location>
</feature>
<evidence type="ECO:0000256" key="8">
    <source>
        <dbReference type="ARBA" id="ARBA00023065"/>
    </source>
</evidence>
<evidence type="ECO:0000313" key="14">
    <source>
        <dbReference type="Proteomes" id="UP000240760"/>
    </source>
</evidence>
<gene>
    <name evidence="13" type="ORF">M440DRAFT_1442247</name>
</gene>
<feature type="transmembrane region" description="Helical" evidence="12">
    <location>
        <begin position="302"/>
        <end position="320"/>
    </location>
</feature>
<dbReference type="CDD" id="cd17487">
    <property type="entry name" value="MFS_MFSD5_like"/>
    <property type="match status" value="1"/>
</dbReference>
<keyword evidence="8" id="KW-0406">Ion transport</keyword>
<evidence type="ECO:0000313" key="13">
    <source>
        <dbReference type="EMBL" id="PTB71952.1"/>
    </source>
</evidence>
<dbReference type="PANTHER" id="PTHR23516">
    <property type="entry name" value="SAM (S-ADENOSYL METHIONINE) TRANSPORTER"/>
    <property type="match status" value="1"/>
</dbReference>
<keyword evidence="14" id="KW-1185">Reference proteome</keyword>
<accession>A0A2T4BRK8</accession>
<evidence type="ECO:0000256" key="12">
    <source>
        <dbReference type="SAM" id="Phobius"/>
    </source>
</evidence>
<feature type="transmembrane region" description="Helical" evidence="12">
    <location>
        <begin position="262"/>
        <end position="282"/>
    </location>
</feature>
<dbReference type="InterPro" id="IPR008509">
    <property type="entry name" value="MOT2/MFSD5"/>
</dbReference>
<dbReference type="PANTHER" id="PTHR23516:SF1">
    <property type="entry name" value="MOLYBDATE-ANION TRANSPORTER"/>
    <property type="match status" value="1"/>
</dbReference>
<feature type="transmembrane region" description="Helical" evidence="12">
    <location>
        <begin position="6"/>
        <end position="24"/>
    </location>
</feature>
<evidence type="ECO:0000256" key="7">
    <source>
        <dbReference type="ARBA" id="ARBA00022989"/>
    </source>
</evidence>
<evidence type="ECO:0000256" key="10">
    <source>
        <dbReference type="ARBA" id="ARBA00030646"/>
    </source>
</evidence>
<dbReference type="AlphaFoldDB" id="A0A2T4BRK8"/>
<dbReference type="OrthoDB" id="263957at2759"/>
<evidence type="ECO:0000256" key="5">
    <source>
        <dbReference type="ARBA" id="ARBA00022475"/>
    </source>
</evidence>
<dbReference type="GO" id="GO:0006811">
    <property type="term" value="P:monoatomic ion transport"/>
    <property type="evidence" value="ECO:0007669"/>
    <property type="project" value="UniProtKB-KW"/>
</dbReference>
<name>A0A2T4BRK8_TRILO</name>
<evidence type="ECO:0000256" key="9">
    <source>
        <dbReference type="ARBA" id="ARBA00023136"/>
    </source>
</evidence>
<feature type="transmembrane region" description="Helical" evidence="12">
    <location>
        <begin position="137"/>
        <end position="159"/>
    </location>
</feature>
<comment type="function">
    <text evidence="1">Mediates high-affinity intracellular uptake of the rare oligo-element molybdenum.</text>
</comment>
<feature type="transmembrane region" description="Helical" evidence="12">
    <location>
        <begin position="53"/>
        <end position="74"/>
    </location>
</feature>
<reference evidence="13 14" key="1">
    <citation type="submission" date="2016-07" db="EMBL/GenBank/DDBJ databases">
        <title>Multiple horizontal gene transfer events from other fungi enriched the ability of initially mycotrophic Trichoderma (Ascomycota) to feed on dead plant biomass.</title>
        <authorList>
            <consortium name="DOE Joint Genome Institute"/>
            <person name="Aerts A."/>
            <person name="Atanasova L."/>
            <person name="Chenthamara K."/>
            <person name="Zhang J."/>
            <person name="Grujic M."/>
            <person name="Henrissat B."/>
            <person name="Kuo A."/>
            <person name="Salamov A."/>
            <person name="Lipzen A."/>
            <person name="Labutti K."/>
            <person name="Barry K."/>
            <person name="Miao Y."/>
            <person name="Rahimi M.J."/>
            <person name="Shen Q."/>
            <person name="Grigoriev I.V."/>
            <person name="Kubicek C.P."/>
            <person name="Druzhinina I.S."/>
        </authorList>
    </citation>
    <scope>NUCLEOTIDE SEQUENCE [LARGE SCALE GENOMIC DNA]</scope>
    <source>
        <strain evidence="13 14">ATCC 18648</strain>
    </source>
</reference>
<organism evidence="13 14">
    <name type="scientific">Trichoderma longibrachiatum ATCC 18648</name>
    <dbReference type="NCBI Taxonomy" id="983965"/>
    <lineage>
        <taxon>Eukaryota</taxon>
        <taxon>Fungi</taxon>
        <taxon>Dikarya</taxon>
        <taxon>Ascomycota</taxon>
        <taxon>Pezizomycotina</taxon>
        <taxon>Sordariomycetes</taxon>
        <taxon>Hypocreomycetidae</taxon>
        <taxon>Hypocreales</taxon>
        <taxon>Hypocreaceae</taxon>
        <taxon>Trichoderma</taxon>
    </lineage>
</organism>
<comment type="subcellular location">
    <subcellularLocation>
        <location evidence="2">Cell membrane</location>
        <topology evidence="2">Multi-pass membrane protein</topology>
    </subcellularLocation>
</comment>
<proteinExistence type="predicted"/>
<dbReference type="GO" id="GO:0015098">
    <property type="term" value="F:molybdate ion transmembrane transporter activity"/>
    <property type="evidence" value="ECO:0007669"/>
    <property type="project" value="InterPro"/>
</dbReference>
<dbReference type="Pfam" id="PF05631">
    <property type="entry name" value="MFS_5"/>
    <property type="match status" value="1"/>
</dbReference>
<dbReference type="Proteomes" id="UP000240760">
    <property type="component" value="Unassembled WGS sequence"/>
</dbReference>
<keyword evidence="4" id="KW-0813">Transport</keyword>
<dbReference type="EMBL" id="KZ679144">
    <property type="protein sequence ID" value="PTB71952.1"/>
    <property type="molecule type" value="Genomic_DNA"/>
</dbReference>
<keyword evidence="7 12" id="KW-1133">Transmembrane helix</keyword>
<feature type="transmembrane region" description="Helical" evidence="12">
    <location>
        <begin position="86"/>
        <end position="107"/>
    </location>
</feature>
<keyword evidence="6 12" id="KW-0812">Transmembrane</keyword>
<feature type="transmembrane region" description="Helical" evidence="12">
    <location>
        <begin position="421"/>
        <end position="438"/>
    </location>
</feature>
<dbReference type="Gene3D" id="1.20.1250.20">
    <property type="entry name" value="MFS general substrate transporter like domains"/>
    <property type="match status" value="1"/>
</dbReference>
<dbReference type="SUPFAM" id="SSF103473">
    <property type="entry name" value="MFS general substrate transporter"/>
    <property type="match status" value="1"/>
</dbReference>
<dbReference type="InterPro" id="IPR036259">
    <property type="entry name" value="MFS_trans_sf"/>
</dbReference>
<dbReference type="GO" id="GO:0005886">
    <property type="term" value="C:plasma membrane"/>
    <property type="evidence" value="ECO:0007669"/>
    <property type="project" value="UniProtKB-SubCell"/>
</dbReference>
<dbReference type="STRING" id="983965.A0A2T4BRK8"/>
<evidence type="ECO:0000256" key="3">
    <source>
        <dbReference type="ARBA" id="ARBA00021242"/>
    </source>
</evidence>
<feature type="transmembrane region" description="Helical" evidence="12">
    <location>
        <begin position="359"/>
        <end position="379"/>
    </location>
</feature>
<evidence type="ECO:0000256" key="11">
    <source>
        <dbReference type="ARBA" id="ARBA00032555"/>
    </source>
</evidence>
<evidence type="ECO:0000256" key="6">
    <source>
        <dbReference type="ARBA" id="ARBA00022692"/>
    </source>
</evidence>
<keyword evidence="5" id="KW-1003">Cell membrane</keyword>